<dbReference type="Pfam" id="PF01814">
    <property type="entry name" value="Hemerythrin"/>
    <property type="match status" value="1"/>
</dbReference>
<keyword evidence="3" id="KW-1185">Reference proteome</keyword>
<dbReference type="GO" id="GO:0005886">
    <property type="term" value="C:plasma membrane"/>
    <property type="evidence" value="ECO:0007669"/>
    <property type="project" value="TreeGrafter"/>
</dbReference>
<dbReference type="RefSeq" id="WP_092592638.1">
    <property type="nucleotide sequence ID" value="NZ_FMWL01000019.1"/>
</dbReference>
<evidence type="ECO:0000313" key="2">
    <source>
        <dbReference type="EMBL" id="SCZ81547.1"/>
    </source>
</evidence>
<dbReference type="EMBL" id="FMWL01000019">
    <property type="protein sequence ID" value="SCZ81547.1"/>
    <property type="molecule type" value="Genomic_DNA"/>
</dbReference>
<evidence type="ECO:0000313" key="3">
    <source>
        <dbReference type="Proteomes" id="UP000199208"/>
    </source>
</evidence>
<dbReference type="Proteomes" id="UP000199208">
    <property type="component" value="Unassembled WGS sequence"/>
</dbReference>
<dbReference type="Pfam" id="PF13596">
    <property type="entry name" value="PAS_10"/>
    <property type="match status" value="1"/>
</dbReference>
<reference evidence="2 3" key="1">
    <citation type="submission" date="2016-10" db="EMBL/GenBank/DDBJ databases">
        <authorList>
            <person name="de Groot N.N."/>
        </authorList>
    </citation>
    <scope>NUCLEOTIDE SEQUENCE [LARGE SCALE GENOMIC DNA]</scope>
    <source>
        <strain evidence="2 3">DSM 2784</strain>
    </source>
</reference>
<dbReference type="InterPro" id="IPR035965">
    <property type="entry name" value="PAS-like_dom_sf"/>
</dbReference>
<protein>
    <recommendedName>
        <fullName evidence="1">Hemerythrin-like domain-containing protein</fullName>
    </recommendedName>
</protein>
<dbReference type="InterPro" id="IPR012312">
    <property type="entry name" value="Hemerythrin-like"/>
</dbReference>
<dbReference type="AlphaFoldDB" id="A0A1G5S639"/>
<gene>
    <name evidence="2" type="ORF">SAMN03080599_02851</name>
</gene>
<evidence type="ECO:0000259" key="1">
    <source>
        <dbReference type="Pfam" id="PF01814"/>
    </source>
</evidence>
<sequence length="356" mass="40453">MWSSGTSHNDILNVLDKVINVFYHALSHYDWPKPEPGTFIDLMLRENEAMNEKMDQVKAVLKQGQTLANREKLLETLTPLLEFEAHYLKKENILFPVMEQRNERFEGVAIMWALHDTTRASLKKVLQLLTEATASEPEINAELGQLFFNMIGLDQKESLILFPCAVEALTAEDFASMTRQSFDYGFPFLPPETLPEPLSADGPTAPHLSQSLSGLEINTGTGTLTADQLITLLNALPVDMTFVDENDKVRYFSRPKDRFFPRSTAIIGRDVRYCHPPESVDKVLEIVQAFKEGRQDTASFWINLRGRKVLIQYFALRTPADTTEAPPIYRGVLEVSQDITDIQEMDGERRLLSWEG</sequence>
<dbReference type="OrthoDB" id="9769774at2"/>
<dbReference type="PANTHER" id="PTHR39966">
    <property type="entry name" value="BLL2471 PROTEIN-RELATED"/>
    <property type="match status" value="1"/>
</dbReference>
<accession>A0A1G5S639</accession>
<organism evidence="2 3">
    <name type="scientific">Acidaminobacter hydrogenoformans DSM 2784</name>
    <dbReference type="NCBI Taxonomy" id="1120920"/>
    <lineage>
        <taxon>Bacteria</taxon>
        <taxon>Bacillati</taxon>
        <taxon>Bacillota</taxon>
        <taxon>Clostridia</taxon>
        <taxon>Peptostreptococcales</taxon>
        <taxon>Acidaminobacteraceae</taxon>
        <taxon>Acidaminobacter</taxon>
    </lineage>
</organism>
<dbReference type="PANTHER" id="PTHR39966:SF3">
    <property type="entry name" value="DUF438 DOMAIN-CONTAINING PROTEIN"/>
    <property type="match status" value="1"/>
</dbReference>
<dbReference type="Gene3D" id="3.30.450.20">
    <property type="entry name" value="PAS domain"/>
    <property type="match status" value="1"/>
</dbReference>
<dbReference type="STRING" id="1120920.SAMN03080599_02851"/>
<feature type="domain" description="Hemerythrin-like" evidence="1">
    <location>
        <begin position="39"/>
        <end position="149"/>
    </location>
</feature>
<dbReference type="SUPFAM" id="SSF55785">
    <property type="entry name" value="PYP-like sensor domain (PAS domain)"/>
    <property type="match status" value="1"/>
</dbReference>
<proteinExistence type="predicted"/>
<name>A0A1G5S639_9FIRM</name>
<dbReference type="Gene3D" id="1.20.120.520">
    <property type="entry name" value="nmb1532 protein domain like"/>
    <property type="match status" value="1"/>
</dbReference>